<name>A0ABV9E3F5_9ACTN</name>
<dbReference type="Pfam" id="PF02873">
    <property type="entry name" value="MurB_C"/>
    <property type="match status" value="1"/>
</dbReference>
<evidence type="ECO:0000256" key="13">
    <source>
        <dbReference type="ARBA" id="ARBA00023002"/>
    </source>
</evidence>
<evidence type="ECO:0000256" key="3">
    <source>
        <dbReference type="ARBA" id="ARBA00004496"/>
    </source>
</evidence>
<dbReference type="SUPFAM" id="SSF56176">
    <property type="entry name" value="FAD-binding/transporter-associated domain-like"/>
    <property type="match status" value="1"/>
</dbReference>
<comment type="caution">
    <text evidence="19">The sequence shown here is derived from an EMBL/GenBank/DDBJ whole genome shotgun (WGS) entry which is preliminary data.</text>
</comment>
<dbReference type="InterPro" id="IPR011601">
    <property type="entry name" value="MurB_C"/>
</dbReference>
<evidence type="ECO:0000256" key="1">
    <source>
        <dbReference type="ARBA" id="ARBA00001974"/>
    </source>
</evidence>
<evidence type="ECO:0000256" key="8">
    <source>
        <dbReference type="ARBA" id="ARBA00022630"/>
    </source>
</evidence>
<feature type="active site" description="Proton donor" evidence="17">
    <location>
        <position position="253"/>
    </location>
</feature>
<keyword evidence="11 17" id="KW-0133">Cell shape</keyword>
<evidence type="ECO:0000256" key="12">
    <source>
        <dbReference type="ARBA" id="ARBA00022984"/>
    </source>
</evidence>
<dbReference type="InterPro" id="IPR016167">
    <property type="entry name" value="FAD-bd_PCMH_sub1"/>
</dbReference>
<keyword evidence="6 17" id="KW-0963">Cytoplasm</keyword>
<keyword evidence="15 17" id="KW-0961">Cell wall biogenesis/degradation</keyword>
<organism evidence="19 20">
    <name type="scientific">Nocardiopsis mangrovi</name>
    <dbReference type="NCBI Taxonomy" id="1179818"/>
    <lineage>
        <taxon>Bacteria</taxon>
        <taxon>Bacillati</taxon>
        <taxon>Actinomycetota</taxon>
        <taxon>Actinomycetes</taxon>
        <taxon>Streptosporangiales</taxon>
        <taxon>Nocardiopsidaceae</taxon>
        <taxon>Nocardiopsis</taxon>
    </lineage>
</organism>
<comment type="pathway">
    <text evidence="4 17">Cell wall biogenesis; peptidoglycan biosynthesis.</text>
</comment>
<dbReference type="PANTHER" id="PTHR21071:SF4">
    <property type="entry name" value="UDP-N-ACETYLENOLPYRUVOYLGLUCOSAMINE REDUCTASE"/>
    <property type="match status" value="1"/>
</dbReference>
<feature type="domain" description="FAD-binding PCMH-type" evidence="18">
    <location>
        <begin position="28"/>
        <end position="198"/>
    </location>
</feature>
<dbReference type="PANTHER" id="PTHR21071">
    <property type="entry name" value="UDP-N-ACETYLENOLPYRUVOYLGLUCOSAMINE REDUCTASE"/>
    <property type="match status" value="1"/>
</dbReference>
<dbReference type="InterPro" id="IPR036318">
    <property type="entry name" value="FAD-bd_PCMH-like_sf"/>
</dbReference>
<sequence>MSADPSRSTVLAGARSGVSLAGYTTLGLGGPAARFATARDTAELVAAVTAADAAGERLLVLGGGSNLVVADSGFDGTVVHVDSQGTAVESDDGHTVRLRVSAGVEWDPFVAHTVDEGLSGIECLSGIPGRVGSTPIQNVGAYGQEVAQTIAEVVVHDRAAGRLRAMSTAECGFAYRDSVFKGDDRYVVCEVVFELTRARTSRPLRYAEVARALGVEPGGAVPLADARAAVLELRRGKGMVLDPADPDTRSAGSFFTNPLLSAEEFERFRVRAAERLGSDAAPPAHPDTEGRVKLSAAWLIDRAGFTKGYGAGAARISTKHTLALTNPGGARTEDLLELAREVRAGVADAFGVTLVNEPVMVGVAL</sequence>
<evidence type="ECO:0000256" key="4">
    <source>
        <dbReference type="ARBA" id="ARBA00004752"/>
    </source>
</evidence>
<evidence type="ECO:0000256" key="14">
    <source>
        <dbReference type="ARBA" id="ARBA00023306"/>
    </source>
</evidence>
<keyword evidence="13 17" id="KW-0560">Oxidoreductase</keyword>
<evidence type="ECO:0000256" key="5">
    <source>
        <dbReference type="ARBA" id="ARBA00010485"/>
    </source>
</evidence>
<reference evidence="20" key="1">
    <citation type="journal article" date="2019" name="Int. J. Syst. Evol. Microbiol.">
        <title>The Global Catalogue of Microorganisms (GCM) 10K type strain sequencing project: providing services to taxonomists for standard genome sequencing and annotation.</title>
        <authorList>
            <consortium name="The Broad Institute Genomics Platform"/>
            <consortium name="The Broad Institute Genome Sequencing Center for Infectious Disease"/>
            <person name="Wu L."/>
            <person name="Ma J."/>
        </authorList>
    </citation>
    <scope>NUCLEOTIDE SEQUENCE [LARGE SCALE GENOMIC DNA]</scope>
    <source>
        <strain evidence="20">XZYJ18</strain>
    </source>
</reference>
<dbReference type="InterPro" id="IPR036635">
    <property type="entry name" value="MurB_C_sf"/>
</dbReference>
<evidence type="ECO:0000313" key="19">
    <source>
        <dbReference type="EMBL" id="MFC4565212.1"/>
    </source>
</evidence>
<feature type="active site" evidence="17">
    <location>
        <position position="357"/>
    </location>
</feature>
<dbReference type="NCBIfam" id="NF010478">
    <property type="entry name" value="PRK13903.1"/>
    <property type="match status" value="1"/>
</dbReference>
<dbReference type="Proteomes" id="UP001595923">
    <property type="component" value="Unassembled WGS sequence"/>
</dbReference>
<dbReference type="HAMAP" id="MF_00037">
    <property type="entry name" value="MurB"/>
    <property type="match status" value="1"/>
</dbReference>
<evidence type="ECO:0000256" key="7">
    <source>
        <dbReference type="ARBA" id="ARBA00022618"/>
    </source>
</evidence>
<evidence type="ECO:0000256" key="9">
    <source>
        <dbReference type="ARBA" id="ARBA00022827"/>
    </source>
</evidence>
<dbReference type="SUPFAM" id="SSF56194">
    <property type="entry name" value="Uridine diphospho-N-Acetylenolpyruvylglucosamine reductase, MurB, C-terminal domain"/>
    <property type="match status" value="1"/>
</dbReference>
<dbReference type="NCBIfam" id="TIGR00179">
    <property type="entry name" value="murB"/>
    <property type="match status" value="1"/>
</dbReference>
<dbReference type="Gene3D" id="3.30.43.10">
    <property type="entry name" value="Uridine Diphospho-n-acetylenolpyruvylglucosamine Reductase, domain 2"/>
    <property type="match status" value="1"/>
</dbReference>
<evidence type="ECO:0000256" key="17">
    <source>
        <dbReference type="HAMAP-Rule" id="MF_00037"/>
    </source>
</evidence>
<dbReference type="InterPro" id="IPR006094">
    <property type="entry name" value="Oxid_FAD_bind_N"/>
</dbReference>
<accession>A0ABV9E3F5</accession>
<keyword evidence="9 17" id="KW-0274">FAD</keyword>
<dbReference type="Gene3D" id="3.90.78.10">
    <property type="entry name" value="UDP-N-acetylenolpyruvoylglucosamine reductase, C-terminal domain"/>
    <property type="match status" value="1"/>
</dbReference>
<comment type="function">
    <text evidence="2 17">Cell wall formation.</text>
</comment>
<evidence type="ECO:0000256" key="15">
    <source>
        <dbReference type="ARBA" id="ARBA00023316"/>
    </source>
</evidence>
<dbReference type="RefSeq" id="WP_378578964.1">
    <property type="nucleotide sequence ID" value="NZ_JBHSFQ010000034.1"/>
</dbReference>
<dbReference type="InterPro" id="IPR003170">
    <property type="entry name" value="MurB"/>
</dbReference>
<comment type="cofactor">
    <cofactor evidence="1 17">
        <name>FAD</name>
        <dbReference type="ChEBI" id="CHEBI:57692"/>
    </cofactor>
</comment>
<dbReference type="EC" id="1.3.1.98" evidence="17"/>
<keyword evidence="10 17" id="KW-0521">NADP</keyword>
<keyword evidence="7 17" id="KW-0132">Cell division</keyword>
<evidence type="ECO:0000259" key="18">
    <source>
        <dbReference type="PROSITE" id="PS51387"/>
    </source>
</evidence>
<keyword evidence="14 17" id="KW-0131">Cell cycle</keyword>
<keyword evidence="12 17" id="KW-0573">Peptidoglycan synthesis</keyword>
<dbReference type="Gene3D" id="3.30.465.10">
    <property type="match status" value="1"/>
</dbReference>
<dbReference type="InterPro" id="IPR016169">
    <property type="entry name" value="FAD-bd_PCMH_sub2"/>
</dbReference>
<dbReference type="EMBL" id="JBHSFQ010000034">
    <property type="protein sequence ID" value="MFC4565212.1"/>
    <property type="molecule type" value="Genomic_DNA"/>
</dbReference>
<comment type="catalytic activity">
    <reaction evidence="16 17">
        <text>UDP-N-acetyl-alpha-D-muramate + NADP(+) = UDP-N-acetyl-3-O-(1-carboxyvinyl)-alpha-D-glucosamine + NADPH + H(+)</text>
        <dbReference type="Rhea" id="RHEA:12248"/>
        <dbReference type="ChEBI" id="CHEBI:15378"/>
        <dbReference type="ChEBI" id="CHEBI:57783"/>
        <dbReference type="ChEBI" id="CHEBI:58349"/>
        <dbReference type="ChEBI" id="CHEBI:68483"/>
        <dbReference type="ChEBI" id="CHEBI:70757"/>
        <dbReference type="EC" id="1.3.1.98"/>
    </reaction>
</comment>
<evidence type="ECO:0000256" key="2">
    <source>
        <dbReference type="ARBA" id="ARBA00003921"/>
    </source>
</evidence>
<evidence type="ECO:0000256" key="11">
    <source>
        <dbReference type="ARBA" id="ARBA00022960"/>
    </source>
</evidence>
<evidence type="ECO:0000256" key="6">
    <source>
        <dbReference type="ARBA" id="ARBA00022490"/>
    </source>
</evidence>
<dbReference type="InterPro" id="IPR016166">
    <property type="entry name" value="FAD-bd_PCMH"/>
</dbReference>
<proteinExistence type="inferred from homology"/>
<comment type="subcellular location">
    <subcellularLocation>
        <location evidence="3 17">Cytoplasm</location>
    </subcellularLocation>
</comment>
<evidence type="ECO:0000313" key="20">
    <source>
        <dbReference type="Proteomes" id="UP001595923"/>
    </source>
</evidence>
<gene>
    <name evidence="17" type="primary">murB</name>
    <name evidence="19" type="ORF">ACFO4E_25430</name>
</gene>
<dbReference type="PROSITE" id="PS51387">
    <property type="entry name" value="FAD_PCMH"/>
    <property type="match status" value="1"/>
</dbReference>
<protein>
    <recommendedName>
        <fullName evidence="17">UDP-N-acetylenolpyruvoylglucosamine reductase</fullName>
        <ecNumber evidence="17">1.3.1.98</ecNumber>
    </recommendedName>
    <alternativeName>
        <fullName evidence="17">UDP-N-acetylmuramate dehydrogenase</fullName>
    </alternativeName>
</protein>
<dbReference type="GO" id="GO:0008762">
    <property type="term" value="F:UDP-N-acetylmuramate dehydrogenase activity"/>
    <property type="evidence" value="ECO:0007669"/>
    <property type="project" value="UniProtKB-EC"/>
</dbReference>
<dbReference type="Pfam" id="PF01565">
    <property type="entry name" value="FAD_binding_4"/>
    <property type="match status" value="1"/>
</dbReference>
<keyword evidence="8 17" id="KW-0285">Flavoprotein</keyword>
<keyword evidence="20" id="KW-1185">Reference proteome</keyword>
<comment type="similarity">
    <text evidence="5 17">Belongs to the MurB family.</text>
</comment>
<evidence type="ECO:0000256" key="10">
    <source>
        <dbReference type="ARBA" id="ARBA00022857"/>
    </source>
</evidence>
<feature type="active site" evidence="17">
    <location>
        <position position="176"/>
    </location>
</feature>
<evidence type="ECO:0000256" key="16">
    <source>
        <dbReference type="ARBA" id="ARBA00048914"/>
    </source>
</evidence>